<comment type="caution">
    <text evidence="1">The sequence shown here is derived from an EMBL/GenBank/DDBJ whole genome shotgun (WGS) entry which is preliminary data.</text>
</comment>
<dbReference type="EMBL" id="WJHE01000781">
    <property type="protein sequence ID" value="MST33940.1"/>
    <property type="molecule type" value="Genomic_DNA"/>
</dbReference>
<dbReference type="SUPFAM" id="SSF53067">
    <property type="entry name" value="Actin-like ATPase domain"/>
    <property type="match status" value="1"/>
</dbReference>
<evidence type="ECO:0000313" key="1">
    <source>
        <dbReference type="EMBL" id="MST33940.1"/>
    </source>
</evidence>
<reference evidence="1 2" key="1">
    <citation type="submission" date="2019-11" db="EMBL/GenBank/DDBJ databases">
        <title>Acidiferrimicrobium australis gen. nov., sp. nov., an acidophilic and obligately heterotrophic, member of the Actinobacteria that catalyses dissimilatory oxido- reduction of iron isolated from metal-rich acidic water in Chile.</title>
        <authorList>
            <person name="Gonzalez D."/>
            <person name="Huber K."/>
            <person name="Hedrich S."/>
            <person name="Rojas-Villalobos C."/>
            <person name="Quatrini R."/>
            <person name="Dinamarca M.A."/>
            <person name="Schwarz A."/>
            <person name="Canales C."/>
            <person name="Nancucheo I."/>
        </authorList>
    </citation>
    <scope>NUCLEOTIDE SEQUENCE [LARGE SCALE GENOMIC DNA]</scope>
    <source>
        <strain evidence="1 2">USS-CCA1</strain>
    </source>
</reference>
<gene>
    <name evidence="1" type="ORF">GHK86_14580</name>
</gene>
<evidence type="ECO:0000313" key="2">
    <source>
        <dbReference type="Proteomes" id="UP000437736"/>
    </source>
</evidence>
<organism evidence="1 2">
    <name type="scientific">Acidiferrimicrobium australe</name>
    <dbReference type="NCBI Taxonomy" id="2664430"/>
    <lineage>
        <taxon>Bacteria</taxon>
        <taxon>Bacillati</taxon>
        <taxon>Actinomycetota</taxon>
        <taxon>Acidimicrobiia</taxon>
        <taxon>Acidimicrobiales</taxon>
        <taxon>Acidimicrobiaceae</taxon>
        <taxon>Acidiferrimicrobium</taxon>
    </lineage>
</organism>
<feature type="non-terminal residue" evidence="1">
    <location>
        <position position="90"/>
    </location>
</feature>
<dbReference type="InterPro" id="IPR043129">
    <property type="entry name" value="ATPase_NBD"/>
</dbReference>
<evidence type="ECO:0008006" key="3">
    <source>
        <dbReference type="Google" id="ProtNLM"/>
    </source>
</evidence>
<sequence length="90" mass="9424">MTAGGDGAAPLGDRLCLAVDLGTGGPKVGLVTLDGRLVRWEHVPVETSWLGDGGAEQDAAGWWEVIRDPATWRTSGSPLEGDPARTRDPC</sequence>
<keyword evidence="2" id="KW-1185">Reference proteome</keyword>
<name>A0ABW9QVQ0_9ACTN</name>
<dbReference type="Proteomes" id="UP000437736">
    <property type="component" value="Unassembled WGS sequence"/>
</dbReference>
<accession>A0ABW9QVQ0</accession>
<dbReference type="Gene3D" id="3.30.420.40">
    <property type="match status" value="1"/>
</dbReference>
<proteinExistence type="predicted"/>
<protein>
    <recommendedName>
        <fullName evidence="3">Carbohydrate kinase FGGY N-terminal domain-containing protein</fullName>
    </recommendedName>
</protein>